<dbReference type="SUPFAM" id="SSF56281">
    <property type="entry name" value="Metallo-hydrolase/oxidoreductase"/>
    <property type="match status" value="1"/>
</dbReference>
<sequence>MEIAYLGHSSFKLKGRGASVITDPFGPSTGLKFPKVEADIVTVSHHHHDHNAVDLVGGNPFVISGPGEYEIKDVKLVGVASFHDGKEGKERGKNTIFNIRIDDLYICHLGDLGQASFTSAQLEEIGQVDILLIPVGGTFTIDPAEAAKITASLEPKIVIPMHYFNPALKTKLEEAGKFLEEMGKENLAPQQKVVITKDKLPEETEVILLERKN</sequence>
<dbReference type="Proteomes" id="UP000176631">
    <property type="component" value="Unassembled WGS sequence"/>
</dbReference>
<dbReference type="InterPro" id="IPR036866">
    <property type="entry name" value="RibonucZ/Hydroxyglut_hydro"/>
</dbReference>
<comment type="caution">
    <text evidence="1">The sequence shown here is derived from an EMBL/GenBank/DDBJ whole genome shotgun (WGS) entry which is preliminary data.</text>
</comment>
<dbReference type="Pfam" id="PF13483">
    <property type="entry name" value="Lactamase_B_3"/>
    <property type="match status" value="1"/>
</dbReference>
<gene>
    <name evidence="1" type="ORF">A2172_02030</name>
</gene>
<proteinExistence type="predicted"/>
<reference evidence="1 2" key="1">
    <citation type="journal article" date="2016" name="Nat. Commun.">
        <title>Thousands of microbial genomes shed light on interconnected biogeochemical processes in an aquifer system.</title>
        <authorList>
            <person name="Anantharaman K."/>
            <person name="Brown C.T."/>
            <person name="Hug L.A."/>
            <person name="Sharon I."/>
            <person name="Castelle C.J."/>
            <person name="Probst A.J."/>
            <person name="Thomas B.C."/>
            <person name="Singh A."/>
            <person name="Wilkins M.J."/>
            <person name="Karaoz U."/>
            <person name="Brodie E.L."/>
            <person name="Williams K.H."/>
            <person name="Hubbard S.S."/>
            <person name="Banfield J.F."/>
        </authorList>
    </citation>
    <scope>NUCLEOTIDE SEQUENCE [LARGE SCALE GENOMIC DNA]</scope>
</reference>
<dbReference type="PANTHER" id="PTHR39189">
    <property type="entry name" value="UPF0173 METAL-DEPENDENT HYDROLASE YTKL"/>
    <property type="match status" value="1"/>
</dbReference>
<dbReference type="AlphaFoldDB" id="A0A1G1W617"/>
<dbReference type="PANTHER" id="PTHR39189:SF1">
    <property type="entry name" value="UPF0173 METAL-DEPENDENT HYDROLASE YTKL"/>
    <property type="match status" value="1"/>
</dbReference>
<accession>A0A1G1W617</accession>
<organism evidence="1 2">
    <name type="scientific">Candidatus Woykebacteria bacterium RBG_13_40_15</name>
    <dbReference type="NCBI Taxonomy" id="1802593"/>
    <lineage>
        <taxon>Bacteria</taxon>
        <taxon>Candidatus Woykeibacteriota</taxon>
    </lineage>
</organism>
<dbReference type="EMBL" id="MHCP01000028">
    <property type="protein sequence ID" value="OGY23136.1"/>
    <property type="molecule type" value="Genomic_DNA"/>
</dbReference>
<name>A0A1G1W617_9BACT</name>
<protein>
    <submittedName>
        <fullName evidence="1">Lactamase</fullName>
    </submittedName>
</protein>
<evidence type="ECO:0000313" key="2">
    <source>
        <dbReference type="Proteomes" id="UP000176631"/>
    </source>
</evidence>
<evidence type="ECO:0000313" key="1">
    <source>
        <dbReference type="EMBL" id="OGY23136.1"/>
    </source>
</evidence>
<dbReference type="Gene3D" id="3.60.15.10">
    <property type="entry name" value="Ribonuclease Z/Hydroxyacylglutathione hydrolase-like"/>
    <property type="match status" value="1"/>
</dbReference>
<dbReference type="STRING" id="1802593.A2172_02030"/>